<dbReference type="Proteomes" id="UP000789595">
    <property type="component" value="Unassembled WGS sequence"/>
</dbReference>
<evidence type="ECO:0000313" key="2">
    <source>
        <dbReference type="Proteomes" id="UP000789595"/>
    </source>
</evidence>
<protein>
    <recommendedName>
        <fullName evidence="3">F-box domain-containing protein</fullName>
    </recommendedName>
</protein>
<organism evidence="1 2">
    <name type="scientific">Pelagomonas calceolata</name>
    <dbReference type="NCBI Taxonomy" id="35677"/>
    <lineage>
        <taxon>Eukaryota</taxon>
        <taxon>Sar</taxon>
        <taxon>Stramenopiles</taxon>
        <taxon>Ochrophyta</taxon>
        <taxon>Pelagophyceae</taxon>
        <taxon>Pelagomonadales</taxon>
        <taxon>Pelagomonadaceae</taxon>
        <taxon>Pelagomonas</taxon>
    </lineage>
</organism>
<dbReference type="SUPFAM" id="SSF81383">
    <property type="entry name" value="F-box domain"/>
    <property type="match status" value="1"/>
</dbReference>
<sequence>MYCTPKAVQEQILKRKLLTASGCAVTLNKDRPDAATRRPAFPDVPDDVLLHLLGHCDASSLLALETASRALLELLRSPARHKQQESLWCGCICARWPREGPALCSLGDHERRLGLRPRAPARQIYRAFCTKKDAEEDIENVVAPGEGALEELAFIAVVGDFAGVASWDEESDPVVGNREFLRWQPPSVLLGPFANLEAYEQGQATVAELMGDRLDRVRQELHVIDLRSFLCVTLVSPTVPEAVLITDVNWPHTPSYLQDGDAVFFTNSSCNSMSGFGECGACCLLSPTLALRPTPDNSRLLFVDFFPEARPPPRWQELLWNVEESRYPHFFHKPEELCEFVAEIIRQTHSR</sequence>
<dbReference type="AlphaFoldDB" id="A0A8J2WZH2"/>
<name>A0A8J2WZH2_9STRA</name>
<dbReference type="EMBL" id="CAKKNE010000002">
    <property type="protein sequence ID" value="CAH0368051.1"/>
    <property type="molecule type" value="Genomic_DNA"/>
</dbReference>
<accession>A0A8J2WZH2</accession>
<reference evidence="1" key="1">
    <citation type="submission" date="2021-11" db="EMBL/GenBank/DDBJ databases">
        <authorList>
            <consortium name="Genoscope - CEA"/>
            <person name="William W."/>
        </authorList>
    </citation>
    <scope>NUCLEOTIDE SEQUENCE</scope>
</reference>
<comment type="caution">
    <text evidence="1">The sequence shown here is derived from an EMBL/GenBank/DDBJ whole genome shotgun (WGS) entry which is preliminary data.</text>
</comment>
<gene>
    <name evidence="1" type="ORF">PECAL_2P10990</name>
</gene>
<proteinExistence type="predicted"/>
<dbReference type="InterPro" id="IPR036047">
    <property type="entry name" value="F-box-like_dom_sf"/>
</dbReference>
<evidence type="ECO:0008006" key="3">
    <source>
        <dbReference type="Google" id="ProtNLM"/>
    </source>
</evidence>
<keyword evidence="2" id="KW-1185">Reference proteome</keyword>
<evidence type="ECO:0000313" key="1">
    <source>
        <dbReference type="EMBL" id="CAH0368051.1"/>
    </source>
</evidence>